<dbReference type="SMART" id="SM00028">
    <property type="entry name" value="TPR"/>
    <property type="match status" value="3"/>
</dbReference>
<evidence type="ECO:0000313" key="5">
    <source>
        <dbReference type="EMBL" id="TDG19118.1"/>
    </source>
</evidence>
<sequence length="311" mass="32575">MSRPLSASRFLELKLNPSLPTLARTTRVALLAPLAAALLATGCASNHFVTPQPAAATHLPDAQADMHVAESALEAGDTQLAVSLFEKQLKTDPQSKAAQLGLGDAMYQTGDLARAGVLYARVAVVAPDDARAMLGLARVALRQRRLDEAEKRYRVLLAAHPEQAVAAEGLGSTLDLEGKHAQAQAVYRAALQQHPEVAGLKADLGLSLILAGDVRAGANVLLDVAGLPDAPPQARENLALAYGLLGNDQAAKRILVTDMPADSAEDNLRFYEQLRERLATATRDTGDARSAGGAQTQPVSAASVAPVGVLR</sequence>
<dbReference type="Pfam" id="PF14559">
    <property type="entry name" value="TPR_19"/>
    <property type="match status" value="1"/>
</dbReference>
<dbReference type="Gene3D" id="1.25.40.10">
    <property type="entry name" value="Tetratricopeptide repeat domain"/>
    <property type="match status" value="1"/>
</dbReference>
<reference evidence="5 6" key="1">
    <citation type="submission" date="2019-03" db="EMBL/GenBank/DDBJ databases">
        <title>Paraburkholderia sp. 4M-K11, isolated from subtropical forest soil.</title>
        <authorList>
            <person name="Gao Z.-H."/>
            <person name="Qiu L.-H."/>
        </authorList>
    </citation>
    <scope>NUCLEOTIDE SEQUENCE [LARGE SCALE GENOMIC DNA]</scope>
    <source>
        <strain evidence="5 6">4M-K11</strain>
    </source>
</reference>
<dbReference type="PANTHER" id="PTHR45586:SF1">
    <property type="entry name" value="LIPOPOLYSACCHARIDE ASSEMBLY PROTEIN B"/>
    <property type="match status" value="1"/>
</dbReference>
<dbReference type="PROSITE" id="PS50005">
    <property type="entry name" value="TPR"/>
    <property type="match status" value="1"/>
</dbReference>
<dbReference type="PANTHER" id="PTHR45586">
    <property type="entry name" value="TPR REPEAT-CONTAINING PROTEIN PA4667"/>
    <property type="match status" value="1"/>
</dbReference>
<accession>A0A4R5M2B8</accession>
<keyword evidence="2 3" id="KW-0802">TPR repeat</keyword>
<dbReference type="AlphaFoldDB" id="A0A4R5M2B8"/>
<feature type="repeat" description="TPR" evidence="3">
    <location>
        <begin position="62"/>
        <end position="95"/>
    </location>
</feature>
<keyword evidence="6" id="KW-1185">Reference proteome</keyword>
<evidence type="ECO:0000313" key="6">
    <source>
        <dbReference type="Proteomes" id="UP000295722"/>
    </source>
</evidence>
<dbReference type="SUPFAM" id="SSF48452">
    <property type="entry name" value="TPR-like"/>
    <property type="match status" value="1"/>
</dbReference>
<evidence type="ECO:0000256" key="3">
    <source>
        <dbReference type="PROSITE-ProRule" id="PRU00339"/>
    </source>
</evidence>
<feature type="compositionally biased region" description="Low complexity" evidence="4">
    <location>
        <begin position="298"/>
        <end position="311"/>
    </location>
</feature>
<dbReference type="Pfam" id="PF13432">
    <property type="entry name" value="TPR_16"/>
    <property type="match status" value="1"/>
</dbReference>
<dbReference type="InterPro" id="IPR011990">
    <property type="entry name" value="TPR-like_helical_dom_sf"/>
</dbReference>
<feature type="region of interest" description="Disordered" evidence="4">
    <location>
        <begin position="282"/>
        <end position="311"/>
    </location>
</feature>
<proteinExistence type="predicted"/>
<dbReference type="OrthoDB" id="8596013at2"/>
<protein>
    <submittedName>
        <fullName evidence="5">Tetratricopeptide repeat protein</fullName>
    </submittedName>
</protein>
<gene>
    <name evidence="5" type="ORF">EYW47_31825</name>
</gene>
<evidence type="ECO:0000256" key="1">
    <source>
        <dbReference type="ARBA" id="ARBA00022737"/>
    </source>
</evidence>
<evidence type="ECO:0000256" key="2">
    <source>
        <dbReference type="ARBA" id="ARBA00022803"/>
    </source>
</evidence>
<comment type="caution">
    <text evidence="5">The sequence shown here is derived from an EMBL/GenBank/DDBJ whole genome shotgun (WGS) entry which is preliminary data.</text>
</comment>
<dbReference type="InterPro" id="IPR051012">
    <property type="entry name" value="CellSynth/LPSAsmb/PSIAsmb"/>
</dbReference>
<organism evidence="5 6">
    <name type="scientific">Paraburkholderia silviterrae</name>
    <dbReference type="NCBI Taxonomy" id="2528715"/>
    <lineage>
        <taxon>Bacteria</taxon>
        <taxon>Pseudomonadati</taxon>
        <taxon>Pseudomonadota</taxon>
        <taxon>Betaproteobacteria</taxon>
        <taxon>Burkholderiales</taxon>
        <taxon>Burkholderiaceae</taxon>
        <taxon>Paraburkholderia</taxon>
    </lineage>
</organism>
<name>A0A4R5M2B8_9BURK</name>
<dbReference type="Proteomes" id="UP000295722">
    <property type="component" value="Unassembled WGS sequence"/>
</dbReference>
<keyword evidence="1" id="KW-0677">Repeat</keyword>
<dbReference type="EMBL" id="SMRP01000024">
    <property type="protein sequence ID" value="TDG19118.1"/>
    <property type="molecule type" value="Genomic_DNA"/>
</dbReference>
<evidence type="ECO:0000256" key="4">
    <source>
        <dbReference type="SAM" id="MobiDB-lite"/>
    </source>
</evidence>
<dbReference type="InterPro" id="IPR019734">
    <property type="entry name" value="TPR_rpt"/>
</dbReference>